<dbReference type="EMBL" id="CP053085">
    <property type="protein sequence ID" value="QJR34971.1"/>
    <property type="molecule type" value="Genomic_DNA"/>
</dbReference>
<comment type="subcellular location">
    <subcellularLocation>
        <location evidence="2">Endoplasmic reticulum membrane</location>
        <topology evidence="2">Single-pass membrane protein</topology>
    </subcellularLocation>
</comment>
<dbReference type="InterPro" id="IPR020946">
    <property type="entry name" value="Flavin_mOase-like"/>
</dbReference>
<proteinExistence type="inferred from homology"/>
<keyword evidence="9" id="KW-1133">Transmembrane helix</keyword>
<dbReference type="InterPro" id="IPR036188">
    <property type="entry name" value="FAD/NAD-bd_sf"/>
</dbReference>
<dbReference type="PANTHER" id="PTHR23023">
    <property type="entry name" value="DIMETHYLANILINE MONOOXYGENASE"/>
    <property type="match status" value="1"/>
</dbReference>
<dbReference type="SUPFAM" id="SSF51905">
    <property type="entry name" value="FAD/NAD(P)-binding domain"/>
    <property type="match status" value="2"/>
</dbReference>
<comment type="cofactor">
    <cofactor evidence="1">
        <name>FAD</name>
        <dbReference type="ChEBI" id="CHEBI:57692"/>
    </cofactor>
</comment>
<name>A0A6M4IRT6_9BACT</name>
<evidence type="ECO:0000256" key="8">
    <source>
        <dbReference type="ARBA" id="ARBA00022857"/>
    </source>
</evidence>
<organism evidence="13 14">
    <name type="scientific">Gemmatimonas groenlandica</name>
    <dbReference type="NCBI Taxonomy" id="2732249"/>
    <lineage>
        <taxon>Bacteria</taxon>
        <taxon>Pseudomonadati</taxon>
        <taxon>Gemmatimonadota</taxon>
        <taxon>Gemmatimonadia</taxon>
        <taxon>Gemmatimonadales</taxon>
        <taxon>Gemmatimonadaceae</taxon>
        <taxon>Gemmatimonas</taxon>
    </lineage>
</organism>
<evidence type="ECO:0000256" key="6">
    <source>
        <dbReference type="ARBA" id="ARBA00022824"/>
    </source>
</evidence>
<keyword evidence="7" id="KW-0274">FAD</keyword>
<evidence type="ECO:0000313" key="13">
    <source>
        <dbReference type="EMBL" id="QJR34971.1"/>
    </source>
</evidence>
<keyword evidence="5" id="KW-0812">Transmembrane</keyword>
<evidence type="ECO:0000256" key="12">
    <source>
        <dbReference type="ARBA" id="ARBA00023136"/>
    </source>
</evidence>
<gene>
    <name evidence="13" type="ORF">HKW67_05315</name>
</gene>
<dbReference type="Pfam" id="PF00743">
    <property type="entry name" value="FMO-like"/>
    <property type="match status" value="1"/>
</dbReference>
<accession>A0A6M4IRT6</accession>
<protein>
    <submittedName>
        <fullName evidence="13">NAD(P)-binding domain-containing protein</fullName>
    </submittedName>
</protein>
<comment type="similarity">
    <text evidence="3">Belongs to the FMO family.</text>
</comment>
<evidence type="ECO:0000256" key="1">
    <source>
        <dbReference type="ARBA" id="ARBA00001974"/>
    </source>
</evidence>
<keyword evidence="8" id="KW-0521">NADP</keyword>
<evidence type="ECO:0000256" key="5">
    <source>
        <dbReference type="ARBA" id="ARBA00022692"/>
    </source>
</evidence>
<dbReference type="GO" id="GO:0004499">
    <property type="term" value="F:N,N-dimethylaniline monooxygenase activity"/>
    <property type="evidence" value="ECO:0007669"/>
    <property type="project" value="InterPro"/>
</dbReference>
<keyword evidence="10" id="KW-0560">Oxidoreductase</keyword>
<dbReference type="GO" id="GO:0050660">
    <property type="term" value="F:flavin adenine dinucleotide binding"/>
    <property type="evidence" value="ECO:0007669"/>
    <property type="project" value="InterPro"/>
</dbReference>
<dbReference type="Proteomes" id="UP000500938">
    <property type="component" value="Chromosome"/>
</dbReference>
<evidence type="ECO:0000256" key="4">
    <source>
        <dbReference type="ARBA" id="ARBA00022630"/>
    </source>
</evidence>
<dbReference type="Gene3D" id="3.50.50.60">
    <property type="entry name" value="FAD/NAD(P)-binding domain"/>
    <property type="match status" value="1"/>
</dbReference>
<keyword evidence="4" id="KW-0285">Flavoprotein</keyword>
<reference evidence="13 14" key="1">
    <citation type="submission" date="2020-05" db="EMBL/GenBank/DDBJ databases">
        <title>Complete genome sequence of Gemmatimonas greenlandica TET16.</title>
        <authorList>
            <person name="Zeng Y."/>
        </authorList>
    </citation>
    <scope>NUCLEOTIDE SEQUENCE [LARGE SCALE GENOMIC DNA]</scope>
    <source>
        <strain evidence="13 14">TET16</strain>
    </source>
</reference>
<keyword evidence="12" id="KW-0472">Membrane</keyword>
<keyword evidence="11" id="KW-0503">Monooxygenase</keyword>
<dbReference type="InterPro" id="IPR050346">
    <property type="entry name" value="FMO-like"/>
</dbReference>
<evidence type="ECO:0000256" key="9">
    <source>
        <dbReference type="ARBA" id="ARBA00022989"/>
    </source>
</evidence>
<evidence type="ECO:0000256" key="7">
    <source>
        <dbReference type="ARBA" id="ARBA00022827"/>
    </source>
</evidence>
<evidence type="ECO:0000256" key="3">
    <source>
        <dbReference type="ARBA" id="ARBA00009183"/>
    </source>
</evidence>
<evidence type="ECO:0000256" key="11">
    <source>
        <dbReference type="ARBA" id="ARBA00023033"/>
    </source>
</evidence>
<dbReference type="AlphaFoldDB" id="A0A6M4IRT6"/>
<dbReference type="KEGG" id="ggr:HKW67_05315"/>
<dbReference type="GO" id="GO:0050661">
    <property type="term" value="F:NADP binding"/>
    <property type="evidence" value="ECO:0007669"/>
    <property type="project" value="InterPro"/>
</dbReference>
<evidence type="ECO:0000256" key="10">
    <source>
        <dbReference type="ARBA" id="ARBA00023002"/>
    </source>
</evidence>
<dbReference type="InterPro" id="IPR000960">
    <property type="entry name" value="Flavin_mOase"/>
</dbReference>
<dbReference type="PRINTS" id="PR00370">
    <property type="entry name" value="FMOXYGENASE"/>
</dbReference>
<dbReference type="RefSeq" id="WP_171224399.1">
    <property type="nucleotide sequence ID" value="NZ_CP053085.1"/>
</dbReference>
<evidence type="ECO:0000313" key="14">
    <source>
        <dbReference type="Proteomes" id="UP000500938"/>
    </source>
</evidence>
<sequence>MLARSARIAVIGAGPSGITAVKNLLDAGFTDVVCFDRNEAVGGNWLFRLETSHSSVFETTHIISSKTLSQYHDFPMPSWYPDYPSHVQLAQYFQSYAEHFGVTPHVRFGTDVVRVEPLPGEQWAMTVRVGEVESHERFDAVVVANGHHWRPRMPSYPGDFSGTMMHSHEYKRAAGFTGRRVLVIGGGNSACDVAVETARVSTTTDLSWRRGYWIVPKFLFGQPSDVVGQRTQWMPRAVRARINQFLLRLLQGANRDYGLPEPDHAFGATHPTVNSELFYALRHGHITPRPDVARFDGHTVHFGDGTQADYDIIVACTGYWIAHPFLAPDVVDFSRGPVPLYLRMFPARFPTLSFVGLFQPLGCIWPAAELQAKVLARRLSGAWVPPRDLEGAIAEELAAPDYPQLDTPRHTITVDYHKFKARLLKQLPAQWRSTTTVATVE</sequence>
<keyword evidence="6" id="KW-0256">Endoplasmic reticulum</keyword>
<dbReference type="PIRSF" id="PIRSF000332">
    <property type="entry name" value="FMO"/>
    <property type="match status" value="1"/>
</dbReference>
<dbReference type="FunFam" id="3.50.50.60:FF:000159">
    <property type="entry name" value="Dimethylaniline monooxygenase [N-oxide-forming]"/>
    <property type="match status" value="1"/>
</dbReference>
<keyword evidence="14" id="KW-1185">Reference proteome</keyword>
<evidence type="ECO:0000256" key="2">
    <source>
        <dbReference type="ARBA" id="ARBA00004389"/>
    </source>
</evidence>